<evidence type="ECO:0000256" key="5">
    <source>
        <dbReference type="ARBA" id="ARBA00022842"/>
    </source>
</evidence>
<dbReference type="InterPro" id="IPR006805">
    <property type="entry name" value="Anth_synth_I_N"/>
</dbReference>
<dbReference type="SUPFAM" id="SSF56322">
    <property type="entry name" value="ADC synthase"/>
    <property type="match status" value="1"/>
</dbReference>
<evidence type="ECO:0000256" key="1">
    <source>
        <dbReference type="ARBA" id="ARBA00001946"/>
    </source>
</evidence>
<dbReference type="RefSeq" id="WP_264988225.1">
    <property type="nucleotide sequence ID" value="NZ_BRZA01000002.1"/>
</dbReference>
<evidence type="ECO:0000256" key="3">
    <source>
        <dbReference type="ARBA" id="ARBA00020653"/>
    </source>
</evidence>
<dbReference type="Gene3D" id="3.60.120.10">
    <property type="entry name" value="Anthranilate synthase"/>
    <property type="match status" value="1"/>
</dbReference>
<evidence type="ECO:0000259" key="9">
    <source>
        <dbReference type="Pfam" id="PF00425"/>
    </source>
</evidence>
<evidence type="ECO:0000313" key="11">
    <source>
        <dbReference type="EMBL" id="GLC88460.1"/>
    </source>
</evidence>
<proteinExistence type="predicted"/>
<name>A0ABQ5NJL0_9BACI</name>
<evidence type="ECO:0000313" key="12">
    <source>
        <dbReference type="Proteomes" id="UP001065593"/>
    </source>
</evidence>
<evidence type="ECO:0000259" key="10">
    <source>
        <dbReference type="Pfam" id="PF04715"/>
    </source>
</evidence>
<dbReference type="PANTHER" id="PTHR11236">
    <property type="entry name" value="AMINOBENZOATE/ANTHRANILATE SYNTHASE"/>
    <property type="match status" value="1"/>
</dbReference>
<protein>
    <recommendedName>
        <fullName evidence="3">Anthranilate synthase component 1</fullName>
    </recommendedName>
</protein>
<accession>A0ABQ5NJL0</accession>
<dbReference type="Pfam" id="PF00425">
    <property type="entry name" value="Chorismate_bind"/>
    <property type="match status" value="1"/>
</dbReference>
<feature type="domain" description="Chorismate-utilising enzyme C-terminal" evidence="9">
    <location>
        <begin position="194"/>
        <end position="361"/>
    </location>
</feature>
<comment type="cofactor">
    <cofactor evidence="1">
        <name>Mg(2+)</name>
        <dbReference type="ChEBI" id="CHEBI:18420"/>
    </cofactor>
</comment>
<evidence type="ECO:0000256" key="8">
    <source>
        <dbReference type="ARBA" id="ARBA00047683"/>
    </source>
</evidence>
<dbReference type="Pfam" id="PF04715">
    <property type="entry name" value="Anth_synt_I_N"/>
    <property type="match status" value="1"/>
</dbReference>
<organism evidence="11 12">
    <name type="scientific">Lysinibacillus piscis</name>
    <dbReference type="NCBI Taxonomy" id="2518931"/>
    <lineage>
        <taxon>Bacteria</taxon>
        <taxon>Bacillati</taxon>
        <taxon>Bacillota</taxon>
        <taxon>Bacilli</taxon>
        <taxon>Bacillales</taxon>
        <taxon>Bacillaceae</taxon>
        <taxon>Lysinibacillus</taxon>
    </lineage>
</organism>
<reference evidence="11" key="1">
    <citation type="submission" date="2022-08" db="EMBL/GenBank/DDBJ databases">
        <title>Draft genome sequence of Lysinibacillus sp. strain KH24.</title>
        <authorList>
            <person name="Kanbe H."/>
            <person name="Itoh H."/>
        </authorList>
    </citation>
    <scope>NUCLEOTIDE SEQUENCE</scope>
    <source>
        <strain evidence="11">KH24</strain>
    </source>
</reference>
<evidence type="ECO:0000256" key="4">
    <source>
        <dbReference type="ARBA" id="ARBA00022723"/>
    </source>
</evidence>
<sequence length="435" mass="48945">MQSTSSRTKMKTINGDSLTPILIFRRLQGQYKFLLESSAQHEGAGRYSFIGANPRKTYKGMGNEIQEYVYKTDSTYTHKGDLLALLKQMMPRISNTTQIPFSGGAVGYVNHLAQGIAHDSGQLPNIHFHIYETIIVFDHLTDEVTMIYTNIDAEKKEPDLEALAAQLLKGDNSAEPTWSYQPLHVGKKEPFDDVLKAEKAALHGEATRIIVSNRFIAGFQGEPFALYRQLRKKNPSSYMYYVEFEEYTVIGTAPSSLIRVKGERVIATPTEGAFPRGTQRSEDVINERKLYENVEIRNSHTVSVSAIQQELQSVCFRDSIQVIEAMKIERSKQLLYMTSRVEGKLLPMLHALDVLASVLPPFNQADPLIEGIGGAIGFVGFNGHLDFALTGQSIVIDKETMHLQSAITMTKHTNIQRILKQMAEHEARFKQIFEK</sequence>
<comment type="caution">
    <text evidence="11">The sequence shown here is derived from an EMBL/GenBank/DDBJ whole genome shotgun (WGS) entry which is preliminary data.</text>
</comment>
<evidence type="ECO:0000256" key="7">
    <source>
        <dbReference type="ARBA" id="ARBA00025634"/>
    </source>
</evidence>
<feature type="domain" description="Anthranilate synthase component I N-terminal" evidence="10">
    <location>
        <begin position="16"/>
        <end position="146"/>
    </location>
</feature>
<dbReference type="Proteomes" id="UP001065593">
    <property type="component" value="Unassembled WGS sequence"/>
</dbReference>
<keyword evidence="6" id="KW-0456">Lyase</keyword>
<dbReference type="EMBL" id="BRZA01000002">
    <property type="protein sequence ID" value="GLC88460.1"/>
    <property type="molecule type" value="Genomic_DNA"/>
</dbReference>
<comment type="subunit">
    <text evidence="2">Heterotetramer consisting of two non-identical subunits: a beta subunit (TrpG) and a large alpha subunit (TrpE).</text>
</comment>
<comment type="function">
    <text evidence="7">Part of a heterotetrameric complex that catalyzes the two-step biosynthesis of anthranilate, an intermediate in the biosynthesis of L-tryptophan. In the first step, the glutamine-binding beta subunit (TrpG) of anthranilate synthase (AS) provides the glutamine amidotransferase activity which generates ammonia as a substrate that, along with chorismate, is used in the second step, catalyzed by the large alpha subunit of AS (TrpE) to produce anthranilate. In the absence of TrpG, TrpE can synthesize anthranilate directly from chorismate and high concentrations of ammonia.</text>
</comment>
<dbReference type="InterPro" id="IPR005801">
    <property type="entry name" value="ADC_synthase"/>
</dbReference>
<dbReference type="PANTHER" id="PTHR11236:SF48">
    <property type="entry name" value="ISOCHORISMATE SYNTHASE MENF"/>
    <property type="match status" value="1"/>
</dbReference>
<dbReference type="InterPro" id="IPR019999">
    <property type="entry name" value="Anth_synth_I-like"/>
</dbReference>
<keyword evidence="4" id="KW-0479">Metal-binding</keyword>
<evidence type="ECO:0000256" key="6">
    <source>
        <dbReference type="ARBA" id="ARBA00023239"/>
    </source>
</evidence>
<gene>
    <name evidence="11" type="ORF">LYSBPC_15870</name>
</gene>
<dbReference type="InterPro" id="IPR015890">
    <property type="entry name" value="Chorismate_C"/>
</dbReference>
<evidence type="ECO:0000256" key="2">
    <source>
        <dbReference type="ARBA" id="ARBA00011575"/>
    </source>
</evidence>
<keyword evidence="5" id="KW-0460">Magnesium</keyword>
<keyword evidence="12" id="KW-1185">Reference proteome</keyword>
<comment type="catalytic activity">
    <reaction evidence="8">
        <text>chorismate + L-glutamine = anthranilate + pyruvate + L-glutamate + H(+)</text>
        <dbReference type="Rhea" id="RHEA:21732"/>
        <dbReference type="ChEBI" id="CHEBI:15361"/>
        <dbReference type="ChEBI" id="CHEBI:15378"/>
        <dbReference type="ChEBI" id="CHEBI:16567"/>
        <dbReference type="ChEBI" id="CHEBI:29748"/>
        <dbReference type="ChEBI" id="CHEBI:29985"/>
        <dbReference type="ChEBI" id="CHEBI:58359"/>
        <dbReference type="EC" id="4.1.3.27"/>
    </reaction>
</comment>